<evidence type="ECO:0000256" key="1">
    <source>
        <dbReference type="ARBA" id="ARBA00004651"/>
    </source>
</evidence>
<keyword evidence="2" id="KW-0813">Transport</keyword>
<evidence type="ECO:0000313" key="15">
    <source>
        <dbReference type="RefSeq" id="XP_065652418.1"/>
    </source>
</evidence>
<evidence type="ECO:0000256" key="4">
    <source>
        <dbReference type="ARBA" id="ARBA00022692"/>
    </source>
</evidence>
<reference evidence="15 16" key="1">
    <citation type="submission" date="2025-05" db="UniProtKB">
        <authorList>
            <consortium name="RefSeq"/>
        </authorList>
    </citation>
    <scope>IDENTIFICATION</scope>
</reference>
<evidence type="ECO:0000256" key="11">
    <source>
        <dbReference type="SAM" id="Phobius"/>
    </source>
</evidence>
<evidence type="ECO:0000256" key="5">
    <source>
        <dbReference type="ARBA" id="ARBA00022958"/>
    </source>
</evidence>
<dbReference type="RefSeq" id="XP_065652419.1">
    <property type="nucleotide sequence ID" value="XM_065796347.1"/>
</dbReference>
<sequence>MEHQCDIELNNKEKMSFLNRNALQKSKTIHQIRMSVFYFLEKPQTIFALLYHKVMFVLVLVSLSLSILITIESFAHNTKIHSAIYYIEVTLAIVFTAEYSLRVWSCSIQSKYAGVSGRLRFIKRPYVILDIIVILATIFIIYSHKIIRDDLHLTLFQFLNFLQILRILRLDRQQGAFKIMSLVVYEHRQELMTCWYLSFILLAACSFLVYIAESNDSIVSSNKIKNLGEGIYFGMITLLTIGYGDFSPNSWIAKVIVVVFAFIGTAFFALPAGILGSGFALKVAQNQKKKHFNRRRYPAALIIQYVWRNYSTQVNPSSNTWTNYRMIIKEKHQTLSMNNTPILSKQNNSNKNVVGLHRKNQVDRKTFKETTCATIPSAVDFRNRPNLDGNLIVMFPTNIEEHQGTIVSLPASTDVDLNEFLKSRINVENQRSCTRQLNRIEKIAVRFLIKIKIKVALRKFKVVCRPYDIKDVIEQYTSGQIEMFGFIRKFQSRIENALGIQDGKLMIPSLDVRMDIFEKKIDTLSVKLDNVMELLNSNSQLT</sequence>
<evidence type="ECO:0000256" key="9">
    <source>
        <dbReference type="ARBA" id="ARBA00023303"/>
    </source>
</evidence>
<keyword evidence="9" id="KW-0407">Ion channel</keyword>
<dbReference type="Pfam" id="PF03520">
    <property type="entry name" value="KCNQ_channel"/>
    <property type="match status" value="1"/>
</dbReference>
<dbReference type="PANTHER" id="PTHR47735">
    <property type="entry name" value="POTASSIUM VOLTAGE-GATED CHANNEL SUBFAMILY KQT MEMBER 4"/>
    <property type="match status" value="1"/>
</dbReference>
<keyword evidence="4 11" id="KW-0812">Transmembrane</keyword>
<dbReference type="RefSeq" id="XP_065652418.1">
    <property type="nucleotide sequence ID" value="XM_065796346.1"/>
</dbReference>
<comment type="catalytic activity">
    <reaction evidence="10">
        <text>K(+)(in) = K(+)(out)</text>
        <dbReference type="Rhea" id="RHEA:29463"/>
        <dbReference type="ChEBI" id="CHEBI:29103"/>
    </reaction>
</comment>
<keyword evidence="8 11" id="KW-0472">Membrane</keyword>
<feature type="domain" description="Ion transport" evidence="12">
    <location>
        <begin position="55"/>
        <end position="282"/>
    </location>
</feature>
<dbReference type="Gene3D" id="1.10.287.70">
    <property type="match status" value="1"/>
</dbReference>
<feature type="transmembrane region" description="Helical" evidence="11">
    <location>
        <begin position="191"/>
        <end position="212"/>
    </location>
</feature>
<feature type="domain" description="Potassium channel voltage dependent KCNQ C-terminal" evidence="13">
    <location>
        <begin position="441"/>
        <end position="499"/>
    </location>
</feature>
<evidence type="ECO:0000259" key="13">
    <source>
        <dbReference type="Pfam" id="PF03520"/>
    </source>
</evidence>
<evidence type="ECO:0000256" key="6">
    <source>
        <dbReference type="ARBA" id="ARBA00022989"/>
    </source>
</evidence>
<keyword evidence="6 11" id="KW-1133">Transmembrane helix</keyword>
<dbReference type="PRINTS" id="PR00169">
    <property type="entry name" value="KCHANNEL"/>
</dbReference>
<name>A0ABM4BTE0_HYDVU</name>
<proteinExistence type="predicted"/>
<evidence type="ECO:0000256" key="8">
    <source>
        <dbReference type="ARBA" id="ARBA00023136"/>
    </source>
</evidence>
<gene>
    <name evidence="15 16" type="primary">LOC101235969</name>
</gene>
<keyword evidence="5" id="KW-0630">Potassium</keyword>
<comment type="subcellular location">
    <subcellularLocation>
        <location evidence="1">Cell membrane</location>
        <topology evidence="1">Multi-pass membrane protein</topology>
    </subcellularLocation>
</comment>
<dbReference type="Gene3D" id="6.10.140.1910">
    <property type="match status" value="1"/>
</dbReference>
<dbReference type="Gene3D" id="1.20.120.350">
    <property type="entry name" value="Voltage-gated potassium channels. Chain C"/>
    <property type="match status" value="1"/>
</dbReference>
<evidence type="ECO:0000256" key="10">
    <source>
        <dbReference type="ARBA" id="ARBA00034430"/>
    </source>
</evidence>
<dbReference type="InterPro" id="IPR005821">
    <property type="entry name" value="Ion_trans_dom"/>
</dbReference>
<dbReference type="PRINTS" id="PR01459">
    <property type="entry name" value="KCNQCHANNEL"/>
</dbReference>
<protein>
    <submittedName>
        <fullName evidence="15 16">Potassium voltage-gated channel subfamily KQT member 2 isoform X2</fullName>
    </submittedName>
</protein>
<feature type="transmembrane region" description="Helical" evidence="11">
    <location>
        <begin position="83"/>
        <end position="105"/>
    </location>
</feature>
<dbReference type="Pfam" id="PF00520">
    <property type="entry name" value="Ion_trans"/>
    <property type="match status" value="1"/>
</dbReference>
<dbReference type="Proteomes" id="UP001652625">
    <property type="component" value="Chromosome 04"/>
</dbReference>
<keyword evidence="14" id="KW-1185">Reference proteome</keyword>
<keyword evidence="3" id="KW-1003">Cell membrane</keyword>
<feature type="transmembrane region" description="Helical" evidence="11">
    <location>
        <begin position="224"/>
        <end position="243"/>
    </location>
</feature>
<feature type="transmembrane region" description="Helical" evidence="11">
    <location>
        <begin position="153"/>
        <end position="170"/>
    </location>
</feature>
<organism evidence="14 15">
    <name type="scientific">Hydra vulgaris</name>
    <name type="common">Hydra</name>
    <name type="synonym">Hydra attenuata</name>
    <dbReference type="NCBI Taxonomy" id="6087"/>
    <lineage>
        <taxon>Eukaryota</taxon>
        <taxon>Metazoa</taxon>
        <taxon>Cnidaria</taxon>
        <taxon>Hydrozoa</taxon>
        <taxon>Hydroidolina</taxon>
        <taxon>Anthoathecata</taxon>
        <taxon>Aplanulata</taxon>
        <taxon>Hydridae</taxon>
        <taxon>Hydra</taxon>
    </lineage>
</organism>
<evidence type="ECO:0000256" key="2">
    <source>
        <dbReference type="ARBA" id="ARBA00022448"/>
    </source>
</evidence>
<feature type="transmembrane region" description="Helical" evidence="11">
    <location>
        <begin position="126"/>
        <end position="147"/>
    </location>
</feature>
<dbReference type="InterPro" id="IPR013821">
    <property type="entry name" value="K_chnl_volt-dep_KCNQ_C"/>
</dbReference>
<evidence type="ECO:0000256" key="7">
    <source>
        <dbReference type="ARBA" id="ARBA00023065"/>
    </source>
</evidence>
<evidence type="ECO:0000313" key="16">
    <source>
        <dbReference type="RefSeq" id="XP_065652419.1"/>
    </source>
</evidence>
<dbReference type="GeneID" id="101235969"/>
<dbReference type="PANTHER" id="PTHR47735:SF9">
    <property type="entry name" value="POTASSIUM VOLTAGE-GATED CHANNEL SUBFAMILY KQT MEMBER 4-LIKE ISOFORM X1"/>
    <property type="match status" value="1"/>
</dbReference>
<feature type="transmembrane region" description="Helical" evidence="11">
    <location>
        <begin position="255"/>
        <end position="281"/>
    </location>
</feature>
<dbReference type="InterPro" id="IPR003937">
    <property type="entry name" value="K_chnl_volt-dep_KCNQ"/>
</dbReference>
<keyword evidence="7" id="KW-0406">Ion transport</keyword>
<evidence type="ECO:0000259" key="12">
    <source>
        <dbReference type="Pfam" id="PF00520"/>
    </source>
</evidence>
<dbReference type="SUPFAM" id="SSF81324">
    <property type="entry name" value="Voltage-gated potassium channels"/>
    <property type="match status" value="1"/>
</dbReference>
<feature type="transmembrane region" description="Helical" evidence="11">
    <location>
        <begin position="50"/>
        <end position="71"/>
    </location>
</feature>
<evidence type="ECO:0000313" key="14">
    <source>
        <dbReference type="Proteomes" id="UP001652625"/>
    </source>
</evidence>
<accession>A0ABM4BTE0</accession>
<dbReference type="InterPro" id="IPR027359">
    <property type="entry name" value="Volt_channel_dom_sf"/>
</dbReference>
<evidence type="ECO:0000256" key="3">
    <source>
        <dbReference type="ARBA" id="ARBA00022475"/>
    </source>
</evidence>